<proteinExistence type="predicted"/>
<dbReference type="Proteomes" id="UP000051020">
    <property type="component" value="Unassembled WGS sequence"/>
</dbReference>
<dbReference type="RefSeq" id="WP_225351321.1">
    <property type="nucleotide sequence ID" value="NZ_AZCU01000024.1"/>
</dbReference>
<evidence type="ECO:0000313" key="1">
    <source>
        <dbReference type="EMBL" id="KRK22258.1"/>
    </source>
</evidence>
<dbReference type="GeneID" id="49392692"/>
<dbReference type="EMBL" id="AZCU01000024">
    <property type="protein sequence ID" value="KRK22258.1"/>
    <property type="molecule type" value="Genomic_DNA"/>
</dbReference>
<evidence type="ECO:0000313" key="2">
    <source>
        <dbReference type="Proteomes" id="UP000051020"/>
    </source>
</evidence>
<dbReference type="AlphaFoldDB" id="A0A837R7T8"/>
<protein>
    <submittedName>
        <fullName evidence="1">Uncharacterized protein</fullName>
    </submittedName>
</protein>
<gene>
    <name evidence="1" type="ORF">FD24_GL001851</name>
</gene>
<comment type="caution">
    <text evidence="1">The sequence shown here is derived from an EMBL/GenBank/DDBJ whole genome shotgun (WGS) entry which is preliminary data.</text>
</comment>
<sequence>MKKRILIVLCALPLLILGLIASISFYAVNINSSPTTKQSVAAEPVVIYDKNGNQVPSFDATSQELISETASLKQPTTVKRRNNGQSNNFWGSGMYYGGNLFATTEKPNNIRFSVNKGAFAVYITNRPAPSSLVQYLAAVPSRSFYHTAWHNWLYFGAYNPISGQNYFIQAH</sequence>
<name>A0A837R7T8_LACPE</name>
<reference evidence="1 2" key="1">
    <citation type="journal article" date="2015" name="Genome Announc.">
        <title>Expanding the biotechnology potential of lactobacilli through comparative genomics of 213 strains and associated genera.</title>
        <authorList>
            <person name="Sun Z."/>
            <person name="Harris H.M."/>
            <person name="McCann A."/>
            <person name="Guo C."/>
            <person name="Argimon S."/>
            <person name="Zhang W."/>
            <person name="Yang X."/>
            <person name="Jeffery I.B."/>
            <person name="Cooney J.C."/>
            <person name="Kagawa T.F."/>
            <person name="Liu W."/>
            <person name="Song Y."/>
            <person name="Salvetti E."/>
            <person name="Wrobel A."/>
            <person name="Rasinkangas P."/>
            <person name="Parkhill J."/>
            <person name="Rea M.C."/>
            <person name="O'Sullivan O."/>
            <person name="Ritari J."/>
            <person name="Douillard F.P."/>
            <person name="Paul Ross R."/>
            <person name="Yang R."/>
            <person name="Briner A.E."/>
            <person name="Felis G.E."/>
            <person name="de Vos W.M."/>
            <person name="Barrangou R."/>
            <person name="Klaenhammer T.R."/>
            <person name="Caufield P.W."/>
            <person name="Cui Y."/>
            <person name="Zhang H."/>
            <person name="O'Toole P.W."/>
        </authorList>
    </citation>
    <scope>NUCLEOTIDE SEQUENCE [LARGE SCALE GENOMIC DNA]</scope>
    <source>
        <strain evidence="1 2">DSM 20314</strain>
    </source>
</reference>
<accession>A0A837R7T8</accession>
<organism evidence="1 2">
    <name type="scientific">Lactiplantibacillus pentosus DSM 20314</name>
    <dbReference type="NCBI Taxonomy" id="1423791"/>
    <lineage>
        <taxon>Bacteria</taxon>
        <taxon>Bacillati</taxon>
        <taxon>Bacillota</taxon>
        <taxon>Bacilli</taxon>
        <taxon>Lactobacillales</taxon>
        <taxon>Lactobacillaceae</taxon>
        <taxon>Lactiplantibacillus</taxon>
    </lineage>
</organism>